<dbReference type="AlphaFoldDB" id="A5ANE0"/>
<dbReference type="ExpressionAtlas" id="A5ANE0">
    <property type="expression patterns" value="baseline and differential"/>
</dbReference>
<reference evidence="2" key="1">
    <citation type="journal article" date="2007" name="PLoS ONE">
        <title>The first genome sequence of an elite grapevine cultivar (Pinot noir Vitis vinifera L.): coping with a highly heterozygous genome.</title>
        <authorList>
            <person name="Velasco R."/>
            <person name="Zharkikh A."/>
            <person name="Troggio M."/>
            <person name="Cartwright D.A."/>
            <person name="Cestaro A."/>
            <person name="Pruss D."/>
            <person name="Pindo M."/>
            <person name="FitzGerald L.M."/>
            <person name="Vezzulli S."/>
            <person name="Reid J."/>
            <person name="Malacarne G."/>
            <person name="Iliev D."/>
            <person name="Coppola G."/>
            <person name="Wardell B."/>
            <person name="Micheletti D."/>
            <person name="Macalma T."/>
            <person name="Facci M."/>
            <person name="Mitchell J.T."/>
            <person name="Perazzolli M."/>
            <person name="Eldredge G."/>
            <person name="Gatto P."/>
            <person name="Oyzerski R."/>
            <person name="Moretto M."/>
            <person name="Gutin N."/>
            <person name="Stefanini M."/>
            <person name="Chen Y."/>
            <person name="Segala C."/>
            <person name="Davenport C."/>
            <person name="Dematte L."/>
            <person name="Mraz A."/>
            <person name="Battilana J."/>
            <person name="Stormo K."/>
            <person name="Costa F."/>
            <person name="Tao Q."/>
            <person name="Si-Ammour A."/>
            <person name="Harkins T."/>
            <person name="Lackey A."/>
            <person name="Perbost C."/>
            <person name="Taillon B."/>
            <person name="Stella A."/>
            <person name="Solovyev V."/>
            <person name="Fawcett J.A."/>
            <person name="Sterck L."/>
            <person name="Vandepoele K."/>
            <person name="Grando S.M."/>
            <person name="Toppo S."/>
            <person name="Moser C."/>
            <person name="Lanchbury J."/>
            <person name="Bogden R."/>
            <person name="Skolnick M."/>
            <person name="Sgaramella V."/>
            <person name="Bhatnagar S.K."/>
            <person name="Fontana P."/>
            <person name="Gutin A."/>
            <person name="Van de Peer Y."/>
            <person name="Salamini F."/>
            <person name="Viola R."/>
        </authorList>
    </citation>
    <scope>NUCLEOTIDE SEQUENCE</scope>
</reference>
<feature type="region of interest" description="Disordered" evidence="1">
    <location>
        <begin position="1"/>
        <end position="25"/>
    </location>
</feature>
<organism evidence="2">
    <name type="scientific">Vitis vinifera</name>
    <name type="common">Grape</name>
    <dbReference type="NCBI Taxonomy" id="29760"/>
    <lineage>
        <taxon>Eukaryota</taxon>
        <taxon>Viridiplantae</taxon>
        <taxon>Streptophyta</taxon>
        <taxon>Embryophyta</taxon>
        <taxon>Tracheophyta</taxon>
        <taxon>Spermatophyta</taxon>
        <taxon>Magnoliopsida</taxon>
        <taxon>eudicotyledons</taxon>
        <taxon>Gunneridae</taxon>
        <taxon>Pentapetalae</taxon>
        <taxon>rosids</taxon>
        <taxon>Vitales</taxon>
        <taxon>Vitaceae</taxon>
        <taxon>Viteae</taxon>
        <taxon>Vitis</taxon>
    </lineage>
</organism>
<dbReference type="EMBL" id="AM430727">
    <property type="protein sequence ID" value="CAN69238.1"/>
    <property type="molecule type" value="Genomic_DNA"/>
</dbReference>
<feature type="compositionally biased region" description="Acidic residues" evidence="1">
    <location>
        <begin position="14"/>
        <end position="25"/>
    </location>
</feature>
<evidence type="ECO:0000256" key="1">
    <source>
        <dbReference type="SAM" id="MobiDB-lite"/>
    </source>
</evidence>
<feature type="region of interest" description="Disordered" evidence="1">
    <location>
        <begin position="318"/>
        <end position="347"/>
    </location>
</feature>
<sequence length="367" mass="40401">MAIVDYSGGGTNGEMEDEEGNEEEEDGELGVMNLQMALPVASSGCVGVNSSHSSLKALENPLLCIRRVSFGWDFHPPCVPLKGRLSSSVSTITPRASSATALEVSNDANLCYGLSLSVKFFLFLFVFGCWTGGTGWETRWKYDDTDAIPTPKVIIDQDSDPNATIVEITFGDRLGALLDTMNALKNLGLNTLGRLAGGDDQKSDRNIHEEERVKGECLSLLGDSRTDEWIGSPGAPEHGNKHDNHPCYEMDFEQANQGSYVQRKRAVAQKAEALEEDYFPSLLFTRMQVTYLLCMLFLSKQMVKARVCENMKIYIPGGGRSIPGQGETEEDDKEERPPEVPIPQGLPGVFTLRIREQNKLQIAQNSL</sequence>
<accession>A5ANE0</accession>
<evidence type="ECO:0000313" key="2">
    <source>
        <dbReference type="EMBL" id="CAN69238.1"/>
    </source>
</evidence>
<proteinExistence type="predicted"/>
<name>A5ANE0_VITVI</name>
<gene>
    <name evidence="2" type="ORF">VITISV_039003</name>
</gene>
<protein>
    <submittedName>
        <fullName evidence="2">Uncharacterized protein</fullName>
    </submittedName>
</protein>